<dbReference type="OrthoDB" id="268412at2"/>
<dbReference type="SMART" id="SM00271">
    <property type="entry name" value="DnaJ"/>
    <property type="match status" value="1"/>
</dbReference>
<proteinExistence type="predicted"/>
<dbReference type="InterPro" id="IPR001623">
    <property type="entry name" value="DnaJ_domain"/>
</dbReference>
<evidence type="ECO:0000259" key="1">
    <source>
        <dbReference type="PROSITE" id="PS50076"/>
    </source>
</evidence>
<dbReference type="AlphaFoldDB" id="A0A5C5W9G2"/>
<name>A0A5C5W9G2_9BACT</name>
<dbReference type="Gene3D" id="1.10.287.110">
    <property type="entry name" value="DnaJ domain"/>
    <property type="match status" value="1"/>
</dbReference>
<gene>
    <name evidence="2" type="ORF">Pla111_17700</name>
</gene>
<dbReference type="InterPro" id="IPR032675">
    <property type="entry name" value="LRR_dom_sf"/>
</dbReference>
<dbReference type="EMBL" id="SJPH01000003">
    <property type="protein sequence ID" value="TWT46669.1"/>
    <property type="molecule type" value="Genomic_DNA"/>
</dbReference>
<protein>
    <recommendedName>
        <fullName evidence="1">J domain-containing protein</fullName>
    </recommendedName>
</protein>
<dbReference type="SUPFAM" id="SSF52047">
    <property type="entry name" value="RNI-like"/>
    <property type="match status" value="1"/>
</dbReference>
<accession>A0A5C5W9G2</accession>
<dbReference type="PROSITE" id="PS50076">
    <property type="entry name" value="DNAJ_2"/>
    <property type="match status" value="1"/>
</dbReference>
<feature type="domain" description="J" evidence="1">
    <location>
        <begin position="16"/>
        <end position="90"/>
    </location>
</feature>
<comment type="caution">
    <text evidence="2">The sequence shown here is derived from an EMBL/GenBank/DDBJ whole genome shotgun (WGS) entry which is preliminary data.</text>
</comment>
<evidence type="ECO:0000313" key="2">
    <source>
        <dbReference type="EMBL" id="TWT46669.1"/>
    </source>
</evidence>
<organism evidence="2 3">
    <name type="scientific">Botrimarina hoheduenensis</name>
    <dbReference type="NCBI Taxonomy" id="2528000"/>
    <lineage>
        <taxon>Bacteria</taxon>
        <taxon>Pseudomonadati</taxon>
        <taxon>Planctomycetota</taxon>
        <taxon>Planctomycetia</taxon>
        <taxon>Pirellulales</taxon>
        <taxon>Lacipirellulaceae</taxon>
        <taxon>Botrimarina</taxon>
    </lineage>
</organism>
<keyword evidence="3" id="KW-1185">Reference proteome</keyword>
<dbReference type="RefSeq" id="WP_146573369.1">
    <property type="nucleotide sequence ID" value="NZ_SJPH01000003.1"/>
</dbReference>
<evidence type="ECO:0000313" key="3">
    <source>
        <dbReference type="Proteomes" id="UP000318995"/>
    </source>
</evidence>
<dbReference type="InterPro" id="IPR036869">
    <property type="entry name" value="J_dom_sf"/>
</dbReference>
<dbReference type="Proteomes" id="UP000318995">
    <property type="component" value="Unassembled WGS sequence"/>
</dbReference>
<dbReference type="SUPFAM" id="SSF46565">
    <property type="entry name" value="Chaperone J-domain"/>
    <property type="match status" value="1"/>
</dbReference>
<reference evidence="2 3" key="1">
    <citation type="submission" date="2019-02" db="EMBL/GenBank/DDBJ databases">
        <title>Deep-cultivation of Planctomycetes and their phenomic and genomic characterization uncovers novel biology.</title>
        <authorList>
            <person name="Wiegand S."/>
            <person name="Jogler M."/>
            <person name="Boedeker C."/>
            <person name="Pinto D."/>
            <person name="Vollmers J."/>
            <person name="Rivas-Marin E."/>
            <person name="Kohn T."/>
            <person name="Peeters S.H."/>
            <person name="Heuer A."/>
            <person name="Rast P."/>
            <person name="Oberbeckmann S."/>
            <person name="Bunk B."/>
            <person name="Jeske O."/>
            <person name="Meyerdierks A."/>
            <person name="Storesund J.E."/>
            <person name="Kallscheuer N."/>
            <person name="Luecker S."/>
            <person name="Lage O.M."/>
            <person name="Pohl T."/>
            <person name="Merkel B.J."/>
            <person name="Hornburger P."/>
            <person name="Mueller R.-W."/>
            <person name="Bruemmer F."/>
            <person name="Labrenz M."/>
            <person name="Spormann A.M."/>
            <person name="Op Den Camp H."/>
            <person name="Overmann J."/>
            <person name="Amann R."/>
            <person name="Jetten M.S.M."/>
            <person name="Mascher T."/>
            <person name="Medema M.H."/>
            <person name="Devos D.P."/>
            <person name="Kaster A.-K."/>
            <person name="Ovreas L."/>
            <person name="Rohde M."/>
            <person name="Galperin M.Y."/>
            <person name="Jogler C."/>
        </authorList>
    </citation>
    <scope>NUCLEOTIDE SEQUENCE [LARGE SCALE GENOMIC DNA]</scope>
    <source>
        <strain evidence="2 3">Pla111</strain>
    </source>
</reference>
<sequence>MSDSHDSSRRHKPKHAALERLGLSLPVTQADVKQAYFAKAREVHPDHGGTTEKFVEVQRAFEEAMAYASERGKRLPWLGAQMTSYLDQLRAVELIEDWGGRVVVKSLDWLADTVGEDFALLAEQLVEIDLSGTNFGDAEARALGAEVETLPYVHALNLSGLGMSDEGYRALPRMGSLKTVNLHGTRTTAALHKQLAAQAGMERVETDGWLKRLLG</sequence>
<dbReference type="Gene3D" id="3.80.10.10">
    <property type="entry name" value="Ribonuclease Inhibitor"/>
    <property type="match status" value="1"/>
</dbReference>
<dbReference type="CDD" id="cd06257">
    <property type="entry name" value="DnaJ"/>
    <property type="match status" value="1"/>
</dbReference>